<reference evidence="4 7" key="2">
    <citation type="submission" date="2016-09" db="EMBL/GenBank/DDBJ databases">
        <authorList>
            <person name="Kumanski S."/>
            <person name="Beatrice B."/>
        </authorList>
    </citation>
    <scope>NUCLEOTIDE SEQUENCE [LARGE SCALE GENOMIC DNA]</scope>
    <source>
        <strain evidence="4">Mankind</strain>
    </source>
</reference>
<dbReference type="RefSeq" id="WP_003689600.1">
    <property type="nucleotide sequence ID" value="NZ_AP018377.1"/>
</dbReference>
<dbReference type="Proteomes" id="UP000239837">
    <property type="component" value="Chromosome"/>
</dbReference>
<dbReference type="EMBL" id="UGRI01000001">
    <property type="protein sequence ID" value="SUA20817.1"/>
    <property type="molecule type" value="Genomic_DNA"/>
</dbReference>
<dbReference type="EMBL" id="LT591897">
    <property type="protein sequence ID" value="SBQ21566.1"/>
    <property type="molecule type" value="Genomic_DNA"/>
</dbReference>
<dbReference type="Proteomes" id="UP000307092">
    <property type="component" value="Unassembled WGS sequence"/>
</dbReference>
<name>A0A1D3H8U0_NEIGO</name>
<evidence type="ECO:0000313" key="2">
    <source>
        <dbReference type="EMBL" id="SBQ21308.1"/>
    </source>
</evidence>
<organism evidence="6 8">
    <name type="scientific">Neisseria gonorrhoeae</name>
    <dbReference type="NCBI Taxonomy" id="485"/>
    <lineage>
        <taxon>Bacteria</taxon>
        <taxon>Pseudomonadati</taxon>
        <taxon>Pseudomonadota</taxon>
        <taxon>Betaproteobacteria</taxon>
        <taxon>Neisseriales</taxon>
        <taxon>Neisseriaceae</taxon>
        <taxon>Neisseria</taxon>
    </lineage>
</organism>
<proteinExistence type="predicted"/>
<reference evidence="6 8" key="4">
    <citation type="submission" date="2019-04" db="EMBL/GenBank/DDBJ databases">
        <title>The CDC panel for molecular diagnostics of ciprofloxacin resistance and its use for research and clinical development.</title>
        <authorList>
            <person name="Liu H."/>
            <person name="Tang K."/>
            <person name="Pham C."/>
            <person name="Schmerer M."/>
        </authorList>
    </citation>
    <scope>NUCLEOTIDE SEQUENCE [LARGE SCALE GENOMIC DNA]</scope>
    <source>
        <strain evidence="6 8">LRRBGS_0742</strain>
    </source>
</reference>
<evidence type="ECO:0000313" key="3">
    <source>
        <dbReference type="EMBL" id="SBQ21566.1"/>
    </source>
</evidence>
<evidence type="ECO:0000313" key="1">
    <source>
        <dbReference type="EMBL" id="SBN23313.1"/>
    </source>
</evidence>
<accession>A0A1D3H8U0</accession>
<reference evidence="5" key="3">
    <citation type="submission" date="2018-06" db="EMBL/GenBank/DDBJ databases">
        <authorList>
            <consortium name="Pathogen Informatics"/>
            <person name="Doyle S."/>
        </authorList>
    </citation>
    <scope>NUCLEOTIDE SEQUENCE [LARGE SCALE GENOMIC DNA]</scope>
    <source>
        <strain evidence="5">NCTC11421</strain>
    </source>
</reference>
<dbReference type="GeneID" id="66753885"/>
<reference evidence="2" key="1">
    <citation type="submission" date="2016-06" db="EMBL/GenBank/DDBJ databases">
        <authorList>
            <consortium name="Pathogen Informatics"/>
        </authorList>
    </citation>
    <scope>NUCLEOTIDE SEQUENCE</scope>
    <source>
        <strain evidence="1">WHO F</strain>
    </source>
</reference>
<evidence type="ECO:0000313" key="4">
    <source>
        <dbReference type="EMBL" id="SCW16455.1"/>
    </source>
</evidence>
<sequence>MQKVYVVQSVSTGDFLYLSPETGDIGHTKLITNADYFYDFEEAVNAGLEEIGNQCEFVVFGFLKD</sequence>
<evidence type="ECO:0000313" key="8">
    <source>
        <dbReference type="Proteomes" id="UP000307092"/>
    </source>
</evidence>
<dbReference type="EMBL" id="FMTB01000058">
    <property type="protein sequence ID" value="SCW16455.1"/>
    <property type="molecule type" value="Genomic_DNA"/>
</dbReference>
<dbReference type="EMBL" id="LT591897">
    <property type="protein sequence ID" value="SBQ21308.1"/>
    <property type="molecule type" value="Genomic_DNA"/>
</dbReference>
<dbReference type="EMBL" id="FLKW01000043">
    <property type="protein sequence ID" value="SBN23313.1"/>
    <property type="molecule type" value="Genomic_DNA"/>
</dbReference>
<evidence type="ECO:0000313" key="7">
    <source>
        <dbReference type="Proteomes" id="UP000182484"/>
    </source>
</evidence>
<protein>
    <submittedName>
        <fullName evidence="1">Phage associated protein</fullName>
    </submittedName>
</protein>
<dbReference type="EMBL" id="SUQX01000036">
    <property type="protein sequence ID" value="TJX04266.1"/>
    <property type="molecule type" value="Genomic_DNA"/>
</dbReference>
<dbReference type="Proteomes" id="UP000182484">
    <property type="component" value="Unassembled WGS sequence"/>
</dbReference>
<evidence type="ECO:0000313" key="6">
    <source>
        <dbReference type="EMBL" id="TJX04266.1"/>
    </source>
</evidence>
<evidence type="ECO:0000313" key="5">
    <source>
        <dbReference type="EMBL" id="SUA20817.1"/>
    </source>
</evidence>
<dbReference type="AlphaFoldDB" id="A0A1D3H8U0"/>
<gene>
    <name evidence="6" type="ORF">E8M63_11770</name>
    <name evidence="4" type="ORF">ESCNG_610003</name>
    <name evidence="5" type="ORF">NCTC11421_00921</name>
    <name evidence="2" type="ORF">WHOF_01346C</name>
    <name evidence="3" type="ORF">WHOF_01455C</name>
    <name evidence="1" type="ORF">WHOF_02012</name>
</gene>